<evidence type="ECO:0000313" key="2">
    <source>
        <dbReference type="EMBL" id="GBP79792.1"/>
    </source>
</evidence>
<evidence type="ECO:0000313" key="3">
    <source>
        <dbReference type="Proteomes" id="UP000299102"/>
    </source>
</evidence>
<reference evidence="2 3" key="1">
    <citation type="journal article" date="2019" name="Commun. Biol.">
        <title>The bagworm genome reveals a unique fibroin gene that provides high tensile strength.</title>
        <authorList>
            <person name="Kono N."/>
            <person name="Nakamura H."/>
            <person name="Ohtoshi R."/>
            <person name="Tomita M."/>
            <person name="Numata K."/>
            <person name="Arakawa K."/>
        </authorList>
    </citation>
    <scope>NUCLEOTIDE SEQUENCE [LARGE SCALE GENOMIC DNA]</scope>
</reference>
<dbReference type="AlphaFoldDB" id="A0A4C1YXZ3"/>
<protein>
    <submittedName>
        <fullName evidence="2">Uncharacterized protein</fullName>
    </submittedName>
</protein>
<feature type="compositionally biased region" description="Basic and acidic residues" evidence="1">
    <location>
        <begin position="38"/>
        <end position="68"/>
    </location>
</feature>
<dbReference type="EMBL" id="BGZK01001430">
    <property type="protein sequence ID" value="GBP79792.1"/>
    <property type="molecule type" value="Genomic_DNA"/>
</dbReference>
<name>A0A4C1YXZ3_EUMVA</name>
<dbReference type="Proteomes" id="UP000299102">
    <property type="component" value="Unassembled WGS sequence"/>
</dbReference>
<organism evidence="2 3">
    <name type="scientific">Eumeta variegata</name>
    <name type="common">Bagworm moth</name>
    <name type="synonym">Eumeta japonica</name>
    <dbReference type="NCBI Taxonomy" id="151549"/>
    <lineage>
        <taxon>Eukaryota</taxon>
        <taxon>Metazoa</taxon>
        <taxon>Ecdysozoa</taxon>
        <taxon>Arthropoda</taxon>
        <taxon>Hexapoda</taxon>
        <taxon>Insecta</taxon>
        <taxon>Pterygota</taxon>
        <taxon>Neoptera</taxon>
        <taxon>Endopterygota</taxon>
        <taxon>Lepidoptera</taxon>
        <taxon>Glossata</taxon>
        <taxon>Ditrysia</taxon>
        <taxon>Tineoidea</taxon>
        <taxon>Psychidae</taxon>
        <taxon>Oiketicinae</taxon>
        <taxon>Eumeta</taxon>
    </lineage>
</organism>
<accession>A0A4C1YXZ3</accession>
<proteinExistence type="predicted"/>
<evidence type="ECO:0000256" key="1">
    <source>
        <dbReference type="SAM" id="MobiDB-lite"/>
    </source>
</evidence>
<comment type="caution">
    <text evidence="2">The sequence shown here is derived from an EMBL/GenBank/DDBJ whole genome shotgun (WGS) entry which is preliminary data.</text>
</comment>
<feature type="region of interest" description="Disordered" evidence="1">
    <location>
        <begin position="23"/>
        <end position="68"/>
    </location>
</feature>
<gene>
    <name evidence="2" type="ORF">EVAR_99315_1</name>
</gene>
<sequence>MEVVSTYIKVGLKIEREDAIRIKNPTCRAAPESESERDDTPDQEADRKDRPLMQYSKDVDTPQKDAVS</sequence>
<keyword evidence="3" id="KW-1185">Reference proteome</keyword>